<reference evidence="1" key="2">
    <citation type="submission" date="2011-02" db="EMBL/GenBank/DDBJ databases">
        <authorList>
            <person name="MacLean D."/>
        </authorList>
    </citation>
    <scope>NUCLEOTIDE SEQUENCE</scope>
</reference>
<dbReference type="PANTHER" id="PTHR11439">
    <property type="entry name" value="GAG-POL-RELATED RETROTRANSPOSON"/>
    <property type="match status" value="1"/>
</dbReference>
<accession>F0WID8</accession>
<reference evidence="1" key="1">
    <citation type="journal article" date="2011" name="PLoS Biol.">
        <title>Gene gain and loss during evolution of obligate parasitism in the white rust pathogen of Arabidopsis thaliana.</title>
        <authorList>
            <person name="Kemen E."/>
            <person name="Gardiner A."/>
            <person name="Schultz-Larsen T."/>
            <person name="Kemen A.C."/>
            <person name="Balmuth A.L."/>
            <person name="Robert-Seilaniantz A."/>
            <person name="Bailey K."/>
            <person name="Holub E."/>
            <person name="Studholme D.J."/>
            <person name="Maclean D."/>
            <person name="Jones J.D."/>
        </authorList>
    </citation>
    <scope>NUCLEOTIDE SEQUENCE</scope>
</reference>
<protein>
    <submittedName>
        <fullName evidence="1">Putative polyprotein</fullName>
    </submittedName>
</protein>
<gene>
    <name evidence="1" type="primary">AlNc14C109G6339</name>
    <name evidence="1" type="ORF">ALNC14_071620</name>
</gene>
<dbReference type="EMBL" id="FR824154">
    <property type="protein sequence ID" value="CCA21019.1"/>
    <property type="molecule type" value="Genomic_DNA"/>
</dbReference>
<dbReference type="HOGENOM" id="CLU_001650_6_4_1"/>
<evidence type="ECO:0000313" key="1">
    <source>
        <dbReference type="EMBL" id="CCA21019.1"/>
    </source>
</evidence>
<dbReference type="AlphaFoldDB" id="F0WID8"/>
<name>F0WID8_9STRA</name>
<proteinExistence type="predicted"/>
<dbReference type="CDD" id="cd09272">
    <property type="entry name" value="RNase_HI_RT_Ty1"/>
    <property type="match status" value="1"/>
</dbReference>
<organism evidence="1">
    <name type="scientific">Albugo laibachii Nc14</name>
    <dbReference type="NCBI Taxonomy" id="890382"/>
    <lineage>
        <taxon>Eukaryota</taxon>
        <taxon>Sar</taxon>
        <taxon>Stramenopiles</taxon>
        <taxon>Oomycota</taxon>
        <taxon>Peronosporomycetes</taxon>
        <taxon>Albuginales</taxon>
        <taxon>Albuginaceae</taxon>
        <taxon>Albugo</taxon>
    </lineage>
</organism>
<sequence>MSGIMIMMHGSPVIFKSRLQRVVALGNAEAEYIALSLCVQEVIWIRSLLEELGIQHESAIIVYEDNQSEMDSGKSVGFQSRAKHIDIRHHFIREKVKSGNIEVKYANSKCQVADYLTSH</sequence>
<dbReference type="PANTHER" id="PTHR11439:SF440">
    <property type="entry name" value="INTEGRASE CATALYTIC DOMAIN-CONTAINING PROTEIN"/>
    <property type="match status" value="1"/>
</dbReference>